<dbReference type="RefSeq" id="WP_379786221.1">
    <property type="nucleotide sequence ID" value="NZ_JBHSMU010000018.1"/>
</dbReference>
<feature type="chain" id="PRO_5045456917" description="Lipoprotein" evidence="1">
    <location>
        <begin position="18"/>
        <end position="160"/>
    </location>
</feature>
<evidence type="ECO:0008006" key="4">
    <source>
        <dbReference type="Google" id="ProtNLM"/>
    </source>
</evidence>
<name>A0ABW0LBK6_9BURK</name>
<dbReference type="Proteomes" id="UP001596050">
    <property type="component" value="Unassembled WGS sequence"/>
</dbReference>
<comment type="caution">
    <text evidence="2">The sequence shown here is derived from an EMBL/GenBank/DDBJ whole genome shotgun (WGS) entry which is preliminary data.</text>
</comment>
<keyword evidence="3" id="KW-1185">Reference proteome</keyword>
<gene>
    <name evidence="2" type="ORF">ACFPN5_23230</name>
</gene>
<evidence type="ECO:0000313" key="2">
    <source>
        <dbReference type="EMBL" id="MFC5462731.1"/>
    </source>
</evidence>
<keyword evidence="1" id="KW-0732">Signal</keyword>
<reference evidence="3" key="1">
    <citation type="journal article" date="2019" name="Int. J. Syst. Evol. Microbiol.">
        <title>The Global Catalogue of Microorganisms (GCM) 10K type strain sequencing project: providing services to taxonomists for standard genome sequencing and annotation.</title>
        <authorList>
            <consortium name="The Broad Institute Genomics Platform"/>
            <consortium name="The Broad Institute Genome Sequencing Center for Infectious Disease"/>
            <person name="Wu L."/>
            <person name="Ma J."/>
        </authorList>
    </citation>
    <scope>NUCLEOTIDE SEQUENCE [LARGE SCALE GENOMIC DNA]</scope>
    <source>
        <strain evidence="3">KACC 12649</strain>
    </source>
</reference>
<evidence type="ECO:0000313" key="3">
    <source>
        <dbReference type="Proteomes" id="UP001596050"/>
    </source>
</evidence>
<organism evidence="2 3">
    <name type="scientific">Massilia niabensis</name>
    <dbReference type="NCBI Taxonomy" id="544910"/>
    <lineage>
        <taxon>Bacteria</taxon>
        <taxon>Pseudomonadati</taxon>
        <taxon>Pseudomonadota</taxon>
        <taxon>Betaproteobacteria</taxon>
        <taxon>Burkholderiales</taxon>
        <taxon>Oxalobacteraceae</taxon>
        <taxon>Telluria group</taxon>
        <taxon>Massilia</taxon>
    </lineage>
</organism>
<dbReference type="EMBL" id="JBHSMU010000018">
    <property type="protein sequence ID" value="MFC5462731.1"/>
    <property type="molecule type" value="Genomic_DNA"/>
</dbReference>
<proteinExistence type="predicted"/>
<sequence>MKKTLSLLLFVSSAALADDAAVLQCRALPDAASRLACYDAMPLGATAATPAAATAVAASPRMPSPAAPPAIAGFGSETVKKKVDDLPKSMDSTVVGDFEGWGPNTRIRLANGQVWRVIDDSSAVLPRRSNTKVRIERNLFGTLFLSVEGTNSSAKVRRVE</sequence>
<accession>A0ABW0LBK6</accession>
<evidence type="ECO:0000256" key="1">
    <source>
        <dbReference type="SAM" id="SignalP"/>
    </source>
</evidence>
<protein>
    <recommendedName>
        <fullName evidence="4">Lipoprotein</fullName>
    </recommendedName>
</protein>
<feature type="signal peptide" evidence="1">
    <location>
        <begin position="1"/>
        <end position="17"/>
    </location>
</feature>